<dbReference type="GeneID" id="3865394"/>
<dbReference type="InterPro" id="IPR029058">
    <property type="entry name" value="AB_hydrolase_fold"/>
</dbReference>
<proteinExistence type="predicted"/>
<reference evidence="1 2" key="1">
    <citation type="journal article" date="2005" name="Science">
        <title>Genome of the host-cell transforming parasite Theileria annulata compared with T. parva.</title>
        <authorList>
            <person name="Pain A."/>
            <person name="Renauld H."/>
            <person name="Berriman M."/>
            <person name="Murphy L."/>
            <person name="Yeats C.A."/>
            <person name="Weir W."/>
            <person name="Kerhornou A."/>
            <person name="Aslett M."/>
            <person name="Bishop R."/>
            <person name="Bouchier C."/>
            <person name="Cochet M."/>
            <person name="Coulson R.M.R."/>
            <person name="Cronin A."/>
            <person name="de Villiers E.P."/>
            <person name="Fraser A."/>
            <person name="Fosker N."/>
            <person name="Gardner M."/>
            <person name="Goble A."/>
            <person name="Griffiths-Jones S."/>
            <person name="Harris D.E."/>
            <person name="Katzer F."/>
            <person name="Larke N."/>
            <person name="Lord A."/>
            <person name="Maser P."/>
            <person name="McKellar S."/>
            <person name="Mooney P."/>
            <person name="Morton F."/>
            <person name="Nene V."/>
            <person name="O'Neil S."/>
            <person name="Price C."/>
            <person name="Quail M.A."/>
            <person name="Rabbinowitsch E."/>
            <person name="Rawlings N.D."/>
            <person name="Rutter S."/>
            <person name="Saunders D."/>
            <person name="Seeger K."/>
            <person name="Shah T."/>
            <person name="Squares R."/>
            <person name="Squares S."/>
            <person name="Tivey A."/>
            <person name="Walker A.R."/>
            <person name="Woodward J."/>
            <person name="Dobbelaere D.A.E."/>
            <person name="Langsley G."/>
            <person name="Rajandream M.A."/>
            <person name="McKeever D."/>
            <person name="Shiels B."/>
            <person name="Tait A."/>
            <person name="Barrell B.G."/>
            <person name="Hall N."/>
        </authorList>
    </citation>
    <scope>NUCLEOTIDE SEQUENCE [LARGE SCALE GENOMIC DNA]</scope>
    <source>
        <strain evidence="2">Ankara</strain>
    </source>
</reference>
<name>Q4UC78_THEAN</name>
<protein>
    <recommendedName>
        <fullName evidence="3">Alpha/beta hydrolase family</fullName>
    </recommendedName>
</protein>
<dbReference type="MEROPS" id="S09.A95"/>
<evidence type="ECO:0000313" key="2">
    <source>
        <dbReference type="Proteomes" id="UP000001950"/>
    </source>
</evidence>
<dbReference type="PANTHER" id="PTHR12277:SF81">
    <property type="entry name" value="PROTEIN ABHD13"/>
    <property type="match status" value="1"/>
</dbReference>
<dbReference type="Proteomes" id="UP000001950">
    <property type="component" value="Chromosome 3"/>
</dbReference>
<evidence type="ECO:0008006" key="3">
    <source>
        <dbReference type="Google" id="ProtNLM"/>
    </source>
</evidence>
<dbReference type="EMBL" id="CR940352">
    <property type="protein sequence ID" value="CAI75573.1"/>
    <property type="molecule type" value="Genomic_DNA"/>
</dbReference>
<dbReference type="FunCoup" id="Q4UC78">
    <property type="interactions" value="43"/>
</dbReference>
<sequence>MGNRLDSLIFRPPNPPSYSRNDPHLHLIPTPDGNTIASYFVKHKYAKFTIIFSHANAEDIGNVFGNLIKRITKWNCNLFIYDYPGNSPFSNIVTFIELNLMLGYGLSGGVCSEQNMYNSADLSYNYLINFLNVNSKNIIAYGRSLGCSCAIYLGVKYNLLGVILQSPFLSIYRIKLPCFLPFDRFNNYDKVKDLNCPALVIHGDSDDIIPVQHSIQLITRIPEVYYYFVKRGNHNNLDYCFTGVMDSCINEFIHYLLSKYLSETQDGIIFENEPEDKYYGDNLLKQMENTQMEQLLSHKVNVNFYTRGATDINGIEYPERDPARLKFSNCFKF</sequence>
<dbReference type="VEuPathDB" id="PiroplasmaDB:TA04130"/>
<evidence type="ECO:0000313" key="1">
    <source>
        <dbReference type="EMBL" id="CAI75573.1"/>
    </source>
</evidence>
<keyword evidence="2" id="KW-1185">Reference proteome</keyword>
<dbReference type="RefSeq" id="XP_955049.1">
    <property type="nucleotide sequence ID" value="XM_949956.1"/>
</dbReference>
<dbReference type="OrthoDB" id="446723at2759"/>
<accession>Q4UC78</accession>
<organism evidence="1 2">
    <name type="scientific">Theileria annulata</name>
    <dbReference type="NCBI Taxonomy" id="5874"/>
    <lineage>
        <taxon>Eukaryota</taxon>
        <taxon>Sar</taxon>
        <taxon>Alveolata</taxon>
        <taxon>Apicomplexa</taxon>
        <taxon>Aconoidasida</taxon>
        <taxon>Piroplasmida</taxon>
        <taxon>Theileriidae</taxon>
        <taxon>Theileria</taxon>
    </lineage>
</organism>
<dbReference type="ESTHER" id="thean-q4uc78">
    <property type="family name" value="ABHD17-depalmitoylase"/>
</dbReference>
<dbReference type="SUPFAM" id="SSF53474">
    <property type="entry name" value="alpha/beta-Hydrolases"/>
    <property type="match status" value="1"/>
</dbReference>
<dbReference type="eggNOG" id="KOG1552">
    <property type="taxonomic scope" value="Eukaryota"/>
</dbReference>
<dbReference type="STRING" id="5874.Q4UC78"/>
<gene>
    <name evidence="1" type="ORF">TA04130</name>
</gene>
<dbReference type="Gene3D" id="3.40.50.1820">
    <property type="entry name" value="alpha/beta hydrolase"/>
    <property type="match status" value="1"/>
</dbReference>
<dbReference type="PANTHER" id="PTHR12277">
    <property type="entry name" value="ALPHA/BETA HYDROLASE DOMAIN-CONTAINING PROTEIN"/>
    <property type="match status" value="1"/>
</dbReference>
<dbReference type="OMA" id="GENIYML"/>
<dbReference type="KEGG" id="tan:TA04130"/>
<dbReference type="AlphaFoldDB" id="Q4UC78"/>
<dbReference type="InParanoid" id="Q4UC78"/>